<keyword evidence="4" id="KW-1185">Reference proteome</keyword>
<sequence>MYNNQGRATRGNQSTARSSSSSSLLLRKGVVVLRKGCIHVSGICTTTMFPFGVEAVDARPPFLYTASRLRPRPRPRARPASPPLPPCPIPPSSPSRPPPPLLSTGVALSAAPPILRPCARPSSIRSTHLLSLESALNASFWRWGKRKERKRREWGEKCGEHPTRPRALLERKRVRRLVVLVVVGGLLLLQRSVLRRERGREGSCRPSRVCSCGRVRFSYLQAAARHLLPSLLKGRLPPPLLLRPLPSRPRSALTSSGLPLRLCQSRFHPATRTYRLHRLRAGQATGRWLSVPAFRAPLLLRFNDTLHANIHSPRGDGAEVNPPLASTRLAVTANRYLLRLPVSMTL</sequence>
<feature type="compositionally biased region" description="Pro residues" evidence="1">
    <location>
        <begin position="80"/>
        <end position="101"/>
    </location>
</feature>
<reference evidence="4" key="1">
    <citation type="journal article" date="2017" name="Cell">
        <title>Insights into land plant evolution garnered from the Marchantia polymorpha genome.</title>
        <authorList>
            <person name="Bowman J.L."/>
            <person name="Kohchi T."/>
            <person name="Yamato K.T."/>
            <person name="Jenkins J."/>
            <person name="Shu S."/>
            <person name="Ishizaki K."/>
            <person name="Yamaoka S."/>
            <person name="Nishihama R."/>
            <person name="Nakamura Y."/>
            <person name="Berger F."/>
            <person name="Adam C."/>
            <person name="Aki S.S."/>
            <person name="Althoff F."/>
            <person name="Araki T."/>
            <person name="Arteaga-Vazquez M.A."/>
            <person name="Balasubrmanian S."/>
            <person name="Barry K."/>
            <person name="Bauer D."/>
            <person name="Boehm C.R."/>
            <person name="Briginshaw L."/>
            <person name="Caballero-Perez J."/>
            <person name="Catarino B."/>
            <person name="Chen F."/>
            <person name="Chiyoda S."/>
            <person name="Chovatia M."/>
            <person name="Davies K.M."/>
            <person name="Delmans M."/>
            <person name="Demura T."/>
            <person name="Dierschke T."/>
            <person name="Dolan L."/>
            <person name="Dorantes-Acosta A.E."/>
            <person name="Eklund D.M."/>
            <person name="Florent S.N."/>
            <person name="Flores-Sandoval E."/>
            <person name="Fujiyama A."/>
            <person name="Fukuzawa H."/>
            <person name="Galik B."/>
            <person name="Grimanelli D."/>
            <person name="Grimwood J."/>
            <person name="Grossniklaus U."/>
            <person name="Hamada T."/>
            <person name="Haseloff J."/>
            <person name="Hetherington A.J."/>
            <person name="Higo A."/>
            <person name="Hirakawa Y."/>
            <person name="Hundley H.N."/>
            <person name="Ikeda Y."/>
            <person name="Inoue K."/>
            <person name="Inoue S.I."/>
            <person name="Ishida S."/>
            <person name="Jia Q."/>
            <person name="Kakita M."/>
            <person name="Kanazawa T."/>
            <person name="Kawai Y."/>
            <person name="Kawashima T."/>
            <person name="Kennedy M."/>
            <person name="Kinose K."/>
            <person name="Kinoshita T."/>
            <person name="Kohara Y."/>
            <person name="Koide E."/>
            <person name="Komatsu K."/>
            <person name="Kopischke S."/>
            <person name="Kubo M."/>
            <person name="Kyozuka J."/>
            <person name="Lagercrantz U."/>
            <person name="Lin S.S."/>
            <person name="Lindquist E."/>
            <person name="Lipzen A.M."/>
            <person name="Lu C.W."/>
            <person name="De Luna E."/>
            <person name="Martienssen R.A."/>
            <person name="Minamino N."/>
            <person name="Mizutani M."/>
            <person name="Mizutani M."/>
            <person name="Mochizuki N."/>
            <person name="Monte I."/>
            <person name="Mosher R."/>
            <person name="Nagasaki H."/>
            <person name="Nakagami H."/>
            <person name="Naramoto S."/>
            <person name="Nishitani K."/>
            <person name="Ohtani M."/>
            <person name="Okamoto T."/>
            <person name="Okumura M."/>
            <person name="Phillips J."/>
            <person name="Pollak B."/>
            <person name="Reinders A."/>
            <person name="Rovekamp M."/>
            <person name="Sano R."/>
            <person name="Sawa S."/>
            <person name="Schmid M.W."/>
            <person name="Shirakawa M."/>
            <person name="Solano R."/>
            <person name="Spunde A."/>
            <person name="Suetsugu N."/>
            <person name="Sugano S."/>
            <person name="Sugiyama A."/>
            <person name="Sun R."/>
            <person name="Suzuki Y."/>
            <person name="Takenaka M."/>
            <person name="Takezawa D."/>
            <person name="Tomogane H."/>
            <person name="Tsuzuki M."/>
            <person name="Ueda T."/>
            <person name="Umeda M."/>
            <person name="Ward J.M."/>
            <person name="Watanabe Y."/>
            <person name="Yazaki K."/>
            <person name="Yokoyama R."/>
            <person name="Yoshitake Y."/>
            <person name="Yotsui I."/>
            <person name="Zachgo S."/>
            <person name="Schmutz J."/>
        </authorList>
    </citation>
    <scope>NUCLEOTIDE SEQUENCE [LARGE SCALE GENOMIC DNA]</scope>
    <source>
        <strain evidence="4">Tak-1</strain>
    </source>
</reference>
<evidence type="ECO:0000256" key="1">
    <source>
        <dbReference type="SAM" id="MobiDB-lite"/>
    </source>
</evidence>
<dbReference type="AlphaFoldDB" id="A0A2R6W7I4"/>
<proteinExistence type="predicted"/>
<evidence type="ECO:0000313" key="4">
    <source>
        <dbReference type="Proteomes" id="UP000244005"/>
    </source>
</evidence>
<evidence type="ECO:0000256" key="2">
    <source>
        <dbReference type="SAM" id="Phobius"/>
    </source>
</evidence>
<keyword evidence="2" id="KW-1133">Transmembrane helix</keyword>
<evidence type="ECO:0000313" key="3">
    <source>
        <dbReference type="EMBL" id="PTQ29803.1"/>
    </source>
</evidence>
<keyword evidence="2" id="KW-0812">Transmembrane</keyword>
<protein>
    <submittedName>
        <fullName evidence="3">Uncharacterized protein</fullName>
    </submittedName>
</protein>
<dbReference type="EMBL" id="KZ772806">
    <property type="protein sequence ID" value="PTQ29803.1"/>
    <property type="molecule type" value="Genomic_DNA"/>
</dbReference>
<feature type="transmembrane region" description="Helical" evidence="2">
    <location>
        <begin position="174"/>
        <end position="194"/>
    </location>
</feature>
<feature type="compositionally biased region" description="Polar residues" evidence="1">
    <location>
        <begin position="1"/>
        <end position="17"/>
    </location>
</feature>
<gene>
    <name evidence="3" type="ORF">MARPO_0134s0015</name>
</gene>
<feature type="region of interest" description="Disordered" evidence="1">
    <location>
        <begin position="1"/>
        <end position="21"/>
    </location>
</feature>
<feature type="region of interest" description="Disordered" evidence="1">
    <location>
        <begin position="67"/>
        <end position="104"/>
    </location>
</feature>
<keyword evidence="2" id="KW-0472">Membrane</keyword>
<dbReference type="Proteomes" id="UP000244005">
    <property type="component" value="Unassembled WGS sequence"/>
</dbReference>
<accession>A0A2R6W7I4</accession>
<organism evidence="3 4">
    <name type="scientific">Marchantia polymorpha</name>
    <name type="common">Common liverwort</name>
    <name type="synonym">Marchantia aquatica</name>
    <dbReference type="NCBI Taxonomy" id="3197"/>
    <lineage>
        <taxon>Eukaryota</taxon>
        <taxon>Viridiplantae</taxon>
        <taxon>Streptophyta</taxon>
        <taxon>Embryophyta</taxon>
        <taxon>Marchantiophyta</taxon>
        <taxon>Marchantiopsida</taxon>
        <taxon>Marchantiidae</taxon>
        <taxon>Marchantiales</taxon>
        <taxon>Marchantiaceae</taxon>
        <taxon>Marchantia</taxon>
    </lineage>
</organism>
<name>A0A2R6W7I4_MARPO</name>